<proteinExistence type="predicted"/>
<organism evidence="1 2">
    <name type="scientific">Planomonospora alba</name>
    <dbReference type="NCBI Taxonomy" id="161354"/>
    <lineage>
        <taxon>Bacteria</taxon>
        <taxon>Bacillati</taxon>
        <taxon>Actinomycetota</taxon>
        <taxon>Actinomycetes</taxon>
        <taxon>Streptosporangiales</taxon>
        <taxon>Streptosporangiaceae</taxon>
        <taxon>Planomonospora</taxon>
    </lineage>
</organism>
<dbReference type="InterPro" id="IPR058154">
    <property type="entry name" value="Bxb1_TTP-like"/>
</dbReference>
<dbReference type="EMBL" id="BAAAUT010000021">
    <property type="protein sequence ID" value="GAA3136651.1"/>
    <property type="molecule type" value="Genomic_DNA"/>
</dbReference>
<name>A0ABP6N669_9ACTN</name>
<keyword evidence="2" id="KW-1185">Reference proteome</keyword>
<reference evidence="2" key="1">
    <citation type="journal article" date="2019" name="Int. J. Syst. Evol. Microbiol.">
        <title>The Global Catalogue of Microorganisms (GCM) 10K type strain sequencing project: providing services to taxonomists for standard genome sequencing and annotation.</title>
        <authorList>
            <consortium name="The Broad Institute Genomics Platform"/>
            <consortium name="The Broad Institute Genome Sequencing Center for Infectious Disease"/>
            <person name="Wu L."/>
            <person name="Ma J."/>
        </authorList>
    </citation>
    <scope>NUCLEOTIDE SEQUENCE [LARGE SCALE GENOMIC DNA]</scope>
    <source>
        <strain evidence="2">JCM 9373</strain>
    </source>
</reference>
<gene>
    <name evidence="1" type="ORF">GCM10010466_29330</name>
</gene>
<evidence type="ECO:0008006" key="3">
    <source>
        <dbReference type="Google" id="ProtNLM"/>
    </source>
</evidence>
<evidence type="ECO:0000313" key="1">
    <source>
        <dbReference type="EMBL" id="GAA3136651.1"/>
    </source>
</evidence>
<evidence type="ECO:0000313" key="2">
    <source>
        <dbReference type="Proteomes" id="UP001500320"/>
    </source>
</evidence>
<sequence length="193" mass="20381">MSKLDAGAIRFAPNGRILMGAANASLPTYPNDDTAFDNDTPITGFTDLGYASEDGVSLTPSLSVTEVPVWQSATAAKLNVTAAGLTIGFTLMQWDQDTTALFFNGTWTKSGELSTLILPSNPILRERSFLVLWGDGDDVSSLFVPRAMVSEREALTVGKSNPSTLGMTLTSLDAAGELGRVTTTADMVPSQTP</sequence>
<comment type="caution">
    <text evidence="1">The sequence shown here is derived from an EMBL/GenBank/DDBJ whole genome shotgun (WGS) entry which is preliminary data.</text>
</comment>
<accession>A0ABP6N669</accession>
<dbReference type="Pfam" id="PF25681">
    <property type="entry name" value="Phage_TTP_17"/>
    <property type="match status" value="1"/>
</dbReference>
<dbReference type="Proteomes" id="UP001500320">
    <property type="component" value="Unassembled WGS sequence"/>
</dbReference>
<protein>
    <recommendedName>
        <fullName evidence="3">Major tail protein</fullName>
    </recommendedName>
</protein>